<feature type="transmembrane region" description="Helical" evidence="1">
    <location>
        <begin position="316"/>
        <end position="349"/>
    </location>
</feature>
<evidence type="ECO:0000256" key="1">
    <source>
        <dbReference type="SAM" id="Phobius"/>
    </source>
</evidence>
<dbReference type="Proteomes" id="UP000308488">
    <property type="component" value="Unassembled WGS sequence"/>
</dbReference>
<comment type="caution">
    <text evidence="3">The sequence shown here is derived from an EMBL/GenBank/DDBJ whole genome shotgun (WGS) entry which is preliminary data.</text>
</comment>
<feature type="signal peptide" evidence="2">
    <location>
        <begin position="1"/>
        <end position="17"/>
    </location>
</feature>
<proteinExistence type="predicted"/>
<feature type="chain" id="PRO_5020264803" evidence="2">
    <location>
        <begin position="18"/>
        <end position="362"/>
    </location>
</feature>
<gene>
    <name evidence="3" type="ORF">FDP08_04705</name>
</gene>
<sequence>MVILGVALMVAALASYASRPVPVEQKLISIQAREALPGFDRIKHEPVEVQAAILDLGDDRLTLLKAQAALLAYPDMARTILPLYASEPEFREVLRTYGESALPPIHYFIRQPISSIEWMNTAARQYERAKGYIAELRGEETAQPEKVEPLSPEERGWYAVNFIRNEGHDFLGQFVVAANGQTQWVQTERVTEGITQFFTSGVRQLEANYRTGEEISASDIGWASVDVLVFASAVKVLRAGRTAAKATQGARLSTRSAALAARITGSGRLILSSARYAKWPVILGAGYLVVTHPSLINDFFAGVADVLGVSPVAMQIAGWLIILVPALYILSWLLWPAIALLRGLLAVLYRLAGRRPGYSGLQ</sequence>
<keyword evidence="1" id="KW-1133">Transmembrane helix</keyword>
<keyword evidence="4" id="KW-1185">Reference proteome</keyword>
<dbReference type="EMBL" id="SZYH01000001">
    <property type="protein sequence ID" value="TKV69616.1"/>
    <property type="molecule type" value="Genomic_DNA"/>
</dbReference>
<evidence type="ECO:0000256" key="2">
    <source>
        <dbReference type="SAM" id="SignalP"/>
    </source>
</evidence>
<dbReference type="OrthoDB" id="241383at2"/>
<organism evidence="3 4">
    <name type="scientific">Marinobacter panjinensis</name>
    <dbReference type="NCBI Taxonomy" id="2576384"/>
    <lineage>
        <taxon>Bacteria</taxon>
        <taxon>Pseudomonadati</taxon>
        <taxon>Pseudomonadota</taxon>
        <taxon>Gammaproteobacteria</taxon>
        <taxon>Pseudomonadales</taxon>
        <taxon>Marinobacteraceae</taxon>
        <taxon>Marinobacter</taxon>
    </lineage>
</organism>
<accession>A0A4U6RAH8</accession>
<keyword evidence="2" id="KW-0732">Signal</keyword>
<reference evidence="3 4" key="1">
    <citation type="submission" date="2019-05" db="EMBL/GenBank/DDBJ databases">
        <title>Marinobacter panjinensis sp. nov., a moderately halophilic bacterium isolated from sea tidal flat environment.</title>
        <authorList>
            <person name="Yang W."/>
            <person name="An M."/>
            <person name="He W."/>
            <person name="Luo X."/>
            <person name="Zhu L."/>
            <person name="Chen G."/>
            <person name="Zhang Y."/>
            <person name="Wang Y."/>
        </authorList>
    </citation>
    <scope>NUCLEOTIDE SEQUENCE [LARGE SCALE GENOMIC DNA]</scope>
    <source>
        <strain evidence="3 4">PJ-16</strain>
    </source>
</reference>
<evidence type="ECO:0000313" key="4">
    <source>
        <dbReference type="Proteomes" id="UP000308488"/>
    </source>
</evidence>
<name>A0A4U6RAH8_9GAMM</name>
<protein>
    <submittedName>
        <fullName evidence="3">Uncharacterized protein</fullName>
    </submittedName>
</protein>
<keyword evidence="1" id="KW-0472">Membrane</keyword>
<evidence type="ECO:0000313" key="3">
    <source>
        <dbReference type="EMBL" id="TKV69616.1"/>
    </source>
</evidence>
<dbReference type="AlphaFoldDB" id="A0A4U6RAH8"/>
<keyword evidence="1" id="KW-0812">Transmembrane</keyword>